<keyword evidence="1" id="KW-0808">Transferase</keyword>
<name>A0A392NWQ5_9FABA</name>
<evidence type="ECO:0000313" key="1">
    <source>
        <dbReference type="EMBL" id="MCI04231.1"/>
    </source>
</evidence>
<dbReference type="Proteomes" id="UP000265520">
    <property type="component" value="Unassembled WGS sequence"/>
</dbReference>
<reference evidence="1 2" key="1">
    <citation type="journal article" date="2018" name="Front. Plant Sci.">
        <title>Red Clover (Trifolium pratense) and Zigzag Clover (T. medium) - A Picture of Genomic Similarities and Differences.</title>
        <authorList>
            <person name="Dluhosova J."/>
            <person name="Istvanek J."/>
            <person name="Nedelnik J."/>
            <person name="Repkova J."/>
        </authorList>
    </citation>
    <scope>NUCLEOTIDE SEQUENCE [LARGE SCALE GENOMIC DNA]</scope>
    <source>
        <strain evidence="2">cv. 10/8</strain>
        <tissue evidence="1">Leaf</tissue>
    </source>
</reference>
<dbReference type="AlphaFoldDB" id="A0A392NWQ5"/>
<accession>A0A392NWQ5</accession>
<comment type="caution">
    <text evidence="1">The sequence shown here is derived from an EMBL/GenBank/DDBJ whole genome shotgun (WGS) entry which is preliminary data.</text>
</comment>
<proteinExistence type="predicted"/>
<keyword evidence="2" id="KW-1185">Reference proteome</keyword>
<evidence type="ECO:0000313" key="2">
    <source>
        <dbReference type="Proteomes" id="UP000265520"/>
    </source>
</evidence>
<dbReference type="GO" id="GO:0016301">
    <property type="term" value="F:kinase activity"/>
    <property type="evidence" value="ECO:0007669"/>
    <property type="project" value="UniProtKB-KW"/>
</dbReference>
<feature type="non-terminal residue" evidence="1">
    <location>
        <position position="74"/>
    </location>
</feature>
<protein>
    <submittedName>
        <fullName evidence="1">Serine/threonine kinase family protein</fullName>
    </submittedName>
</protein>
<organism evidence="1 2">
    <name type="scientific">Trifolium medium</name>
    <dbReference type="NCBI Taxonomy" id="97028"/>
    <lineage>
        <taxon>Eukaryota</taxon>
        <taxon>Viridiplantae</taxon>
        <taxon>Streptophyta</taxon>
        <taxon>Embryophyta</taxon>
        <taxon>Tracheophyta</taxon>
        <taxon>Spermatophyta</taxon>
        <taxon>Magnoliopsida</taxon>
        <taxon>eudicotyledons</taxon>
        <taxon>Gunneridae</taxon>
        <taxon>Pentapetalae</taxon>
        <taxon>rosids</taxon>
        <taxon>fabids</taxon>
        <taxon>Fabales</taxon>
        <taxon>Fabaceae</taxon>
        <taxon>Papilionoideae</taxon>
        <taxon>50 kb inversion clade</taxon>
        <taxon>NPAAA clade</taxon>
        <taxon>Hologalegina</taxon>
        <taxon>IRL clade</taxon>
        <taxon>Trifolieae</taxon>
        <taxon>Trifolium</taxon>
    </lineage>
</organism>
<dbReference type="EMBL" id="LXQA010054700">
    <property type="protein sequence ID" value="MCI04231.1"/>
    <property type="molecule type" value="Genomic_DNA"/>
</dbReference>
<keyword evidence="1" id="KW-0418">Kinase</keyword>
<sequence>MVNQAHFEYHAESFVDDPVVVSSAVNETILLQKKGGEITADGDTKNAADLTPTIALDKLGKSIHTDTHVSKQAQ</sequence>